<evidence type="ECO:0000256" key="2">
    <source>
        <dbReference type="ARBA" id="ARBA00023004"/>
    </source>
</evidence>
<evidence type="ECO:0000313" key="6">
    <source>
        <dbReference type="Proteomes" id="UP001332931"/>
    </source>
</evidence>
<dbReference type="CDD" id="cd19096">
    <property type="entry name" value="AKR_Fe-S_oxidoreductase"/>
    <property type="match status" value="1"/>
</dbReference>
<dbReference type="SUPFAM" id="SSF46548">
    <property type="entry name" value="alpha-helical ferredoxin"/>
    <property type="match status" value="1"/>
</dbReference>
<comment type="caution">
    <text evidence="5">The sequence shown here is derived from an EMBL/GenBank/DDBJ whole genome shotgun (WGS) entry which is preliminary data.</text>
</comment>
<keyword evidence="2" id="KW-0408">Iron</keyword>
<feature type="domain" description="4Fe-4S ferredoxin-type" evidence="4">
    <location>
        <begin position="291"/>
        <end position="323"/>
    </location>
</feature>
<dbReference type="Gene3D" id="3.30.70.20">
    <property type="match status" value="1"/>
</dbReference>
<accession>A0ABU7R9X0</accession>
<evidence type="ECO:0000256" key="1">
    <source>
        <dbReference type="ARBA" id="ARBA00022723"/>
    </source>
</evidence>
<dbReference type="InterPro" id="IPR036812">
    <property type="entry name" value="NAD(P)_OxRdtase_dom_sf"/>
</dbReference>
<dbReference type="EMBL" id="JAZGJQ010000004">
    <property type="protein sequence ID" value="MEE6147401.1"/>
    <property type="molecule type" value="Genomic_DNA"/>
</dbReference>
<dbReference type="PROSITE" id="PS51379">
    <property type="entry name" value="4FE4S_FER_2"/>
    <property type="match status" value="2"/>
</dbReference>
<dbReference type="Gene3D" id="3.20.20.100">
    <property type="entry name" value="NADP-dependent oxidoreductase domain"/>
    <property type="match status" value="1"/>
</dbReference>
<feature type="domain" description="4Fe-4S ferredoxin-type" evidence="4">
    <location>
        <begin position="347"/>
        <end position="376"/>
    </location>
</feature>
<evidence type="ECO:0000256" key="3">
    <source>
        <dbReference type="ARBA" id="ARBA00023014"/>
    </source>
</evidence>
<sequence>MAYGETYLGKGTPKLGFGMMRLPKLEDGSMDLAQIEQMVDRFLAAGFTYFDTAYVYDGGASERVTGKALVERYPRDSYAIATKANAWLGSPTEEEVKQQFETSRERLGVDYFDYYLLHAIQANNAQTYEDFGLWDWARGLKEKGLVRNWGFSFHSSPEHLDRLLTQHPDVDFIQLQVNYADWDQENVWSRRNVEVAEAHGVPYTVMEPVKGGTLAVPPRKVREIFDAASSQAGPDASYASWAVRFAASQPGVITVLSGMSTLAQVEDNVSYMAPGTFAPLDEGELECVRAARRALDESEQIRCTACHYCCDGCPQGIPIPDFFSAMNYKLVFEDEASARSRYRSAADKAGVEAGDCIGCGQCEGACPQGLPIISYLQQVSEALE</sequence>
<dbReference type="InterPro" id="IPR017896">
    <property type="entry name" value="4Fe4S_Fe-S-bd"/>
</dbReference>
<organism evidence="5 6">
    <name type="scientific">Olsenella absiana</name>
    <dbReference type="NCBI Taxonomy" id="3115222"/>
    <lineage>
        <taxon>Bacteria</taxon>
        <taxon>Bacillati</taxon>
        <taxon>Actinomycetota</taxon>
        <taxon>Coriobacteriia</taxon>
        <taxon>Coriobacteriales</taxon>
        <taxon>Atopobiaceae</taxon>
        <taxon>Olsenella</taxon>
    </lineage>
</organism>
<keyword evidence="3" id="KW-0411">Iron-sulfur</keyword>
<dbReference type="Pfam" id="PF13534">
    <property type="entry name" value="Fer4_17"/>
    <property type="match status" value="1"/>
</dbReference>
<dbReference type="Pfam" id="PF00248">
    <property type="entry name" value="Aldo_ket_red"/>
    <property type="match status" value="1"/>
</dbReference>
<dbReference type="PANTHER" id="PTHR43312:SF2">
    <property type="entry name" value="OXIDOREDUCTASE"/>
    <property type="match status" value="1"/>
</dbReference>
<protein>
    <submittedName>
        <fullName evidence="5">Aldo/keto reductase</fullName>
    </submittedName>
</protein>
<dbReference type="InterPro" id="IPR017900">
    <property type="entry name" value="4Fe4S_Fe_S_CS"/>
</dbReference>
<keyword evidence="1" id="KW-0479">Metal-binding</keyword>
<name>A0ABU7R9X0_9ACTN</name>
<evidence type="ECO:0000259" key="4">
    <source>
        <dbReference type="PROSITE" id="PS51379"/>
    </source>
</evidence>
<reference evidence="5 6" key="1">
    <citation type="submission" date="2024-01" db="EMBL/GenBank/DDBJ databases">
        <title>Description of Olsenella sp. nov., isolated from pig feces.</title>
        <authorList>
            <person name="Chang Y.-H."/>
        </authorList>
    </citation>
    <scope>NUCLEOTIDE SEQUENCE [LARGE SCALE GENOMIC DNA]</scope>
    <source>
        <strain evidence="5 6">YH-ols2223</strain>
    </source>
</reference>
<dbReference type="InterPro" id="IPR053135">
    <property type="entry name" value="AKR2_Oxidoreductase"/>
</dbReference>
<dbReference type="SUPFAM" id="SSF51430">
    <property type="entry name" value="NAD(P)-linked oxidoreductase"/>
    <property type="match status" value="1"/>
</dbReference>
<gene>
    <name evidence="5" type="ORF">VXJ25_05270</name>
</gene>
<dbReference type="InterPro" id="IPR023210">
    <property type="entry name" value="NADP_OxRdtase_dom"/>
</dbReference>
<dbReference type="PANTHER" id="PTHR43312">
    <property type="entry name" value="D-THREO-ALDOSE 1-DEHYDROGENASE"/>
    <property type="match status" value="1"/>
</dbReference>
<evidence type="ECO:0000313" key="5">
    <source>
        <dbReference type="EMBL" id="MEE6147401.1"/>
    </source>
</evidence>
<dbReference type="PROSITE" id="PS00198">
    <property type="entry name" value="4FE4S_FER_1"/>
    <property type="match status" value="1"/>
</dbReference>
<keyword evidence="6" id="KW-1185">Reference proteome</keyword>
<proteinExistence type="predicted"/>
<dbReference type="Proteomes" id="UP001332931">
    <property type="component" value="Unassembled WGS sequence"/>
</dbReference>
<dbReference type="RefSeq" id="WP_330958166.1">
    <property type="nucleotide sequence ID" value="NZ_JAZGJQ010000004.1"/>
</dbReference>